<comment type="caution">
    <text evidence="1">The sequence shown here is derived from an EMBL/GenBank/DDBJ whole genome shotgun (WGS) entry which is preliminary data.</text>
</comment>
<dbReference type="Proteomes" id="UP000663851">
    <property type="component" value="Unassembled WGS sequence"/>
</dbReference>
<dbReference type="Proteomes" id="UP000663873">
    <property type="component" value="Unassembled WGS sequence"/>
</dbReference>
<reference evidence="1" key="1">
    <citation type="submission" date="2021-02" db="EMBL/GenBank/DDBJ databases">
        <authorList>
            <person name="Nowell W R."/>
        </authorList>
    </citation>
    <scope>NUCLEOTIDE SEQUENCE</scope>
</reference>
<gene>
    <name evidence="2" type="ORF">HFQ381_LOCUS26328</name>
    <name evidence="4" type="ORF">QYT958_LOCUS19870</name>
    <name evidence="3" type="ORF">TSG867_LOCUS26864</name>
    <name evidence="1" type="ORF">UJA718_LOCUS18605</name>
</gene>
<sequence length="67" mass="7788">MKTVSNLKYFSSTSFHRTNEYDNQILPLLHQMLQLEELTLSLIVGDQTSFIDGTHLVNNILNRMSYL</sequence>
<dbReference type="AlphaFoldDB" id="A0A820NLF8"/>
<keyword evidence="5" id="KW-1185">Reference proteome</keyword>
<evidence type="ECO:0000313" key="4">
    <source>
        <dbReference type="EMBL" id="CAF4735290.1"/>
    </source>
</evidence>
<organism evidence="1 5">
    <name type="scientific">Rotaria socialis</name>
    <dbReference type="NCBI Taxonomy" id="392032"/>
    <lineage>
        <taxon>Eukaryota</taxon>
        <taxon>Metazoa</taxon>
        <taxon>Spiralia</taxon>
        <taxon>Gnathifera</taxon>
        <taxon>Rotifera</taxon>
        <taxon>Eurotatoria</taxon>
        <taxon>Bdelloidea</taxon>
        <taxon>Philodinida</taxon>
        <taxon>Philodinidae</taxon>
        <taxon>Rotaria</taxon>
    </lineage>
</organism>
<evidence type="ECO:0000313" key="1">
    <source>
        <dbReference type="EMBL" id="CAF4393718.1"/>
    </source>
</evidence>
<dbReference type="EMBL" id="CAJOBQ010002926">
    <property type="protein sequence ID" value="CAF4585628.1"/>
    <property type="molecule type" value="Genomic_DNA"/>
</dbReference>
<evidence type="ECO:0000313" key="2">
    <source>
        <dbReference type="EMBL" id="CAF4481821.1"/>
    </source>
</evidence>
<name>A0A820NLF8_9BILA</name>
<dbReference type="EMBL" id="CAJOBO010003132">
    <property type="protein sequence ID" value="CAF4481821.1"/>
    <property type="molecule type" value="Genomic_DNA"/>
</dbReference>
<accession>A0A820NLF8</accession>
<evidence type="ECO:0000313" key="5">
    <source>
        <dbReference type="Proteomes" id="UP000663873"/>
    </source>
</evidence>
<dbReference type="EMBL" id="CAJOBR010003362">
    <property type="protein sequence ID" value="CAF4735290.1"/>
    <property type="molecule type" value="Genomic_DNA"/>
</dbReference>
<dbReference type="Proteomes" id="UP000663862">
    <property type="component" value="Unassembled WGS sequence"/>
</dbReference>
<dbReference type="Proteomes" id="UP000663848">
    <property type="component" value="Unassembled WGS sequence"/>
</dbReference>
<protein>
    <submittedName>
        <fullName evidence="1">Uncharacterized protein</fullName>
    </submittedName>
</protein>
<evidence type="ECO:0000313" key="3">
    <source>
        <dbReference type="EMBL" id="CAF4585628.1"/>
    </source>
</evidence>
<proteinExistence type="predicted"/>
<dbReference type="EMBL" id="CAJOBP010003190">
    <property type="protein sequence ID" value="CAF4393718.1"/>
    <property type="molecule type" value="Genomic_DNA"/>
</dbReference>